<evidence type="ECO:0000259" key="17">
    <source>
        <dbReference type="Pfam" id="PF01602"/>
    </source>
</evidence>
<dbReference type="FunFam" id="1.25.10.10:FF:000382">
    <property type="entry name" value="Coatomer subunit gamma"/>
    <property type="match status" value="1"/>
</dbReference>
<keyword evidence="10" id="KW-0653">Protein transport</keyword>
<dbReference type="AlphaFoldDB" id="A0A8H7PVZ7"/>
<feature type="domain" description="Coatomer gamma subunit appendage Ig-like subdomain" evidence="18">
    <location>
        <begin position="671"/>
        <end position="818"/>
    </location>
</feature>
<organism evidence="20 21">
    <name type="scientific">Mortierella isabellina</name>
    <name type="common">Filamentous fungus</name>
    <name type="synonym">Umbelopsis isabellina</name>
    <dbReference type="NCBI Taxonomy" id="91625"/>
    <lineage>
        <taxon>Eukaryota</taxon>
        <taxon>Fungi</taxon>
        <taxon>Fungi incertae sedis</taxon>
        <taxon>Mucoromycota</taxon>
        <taxon>Mucoromycotina</taxon>
        <taxon>Umbelopsidomycetes</taxon>
        <taxon>Umbelopsidales</taxon>
        <taxon>Umbelopsidaceae</taxon>
        <taxon>Umbelopsis</taxon>
    </lineage>
</organism>
<evidence type="ECO:0000313" key="20">
    <source>
        <dbReference type="EMBL" id="KAG2180211.1"/>
    </source>
</evidence>
<dbReference type="InterPro" id="IPR002553">
    <property type="entry name" value="Clathrin/coatomer_adapt-like_N"/>
</dbReference>
<accession>A0A8H7PVZ7</accession>
<evidence type="ECO:0000256" key="7">
    <source>
        <dbReference type="ARBA" id="ARBA00022553"/>
    </source>
</evidence>
<dbReference type="InterPro" id="IPR013040">
    <property type="entry name" value="Coatomer_gsu_app_Ig-like_dom"/>
</dbReference>
<dbReference type="FunFam" id="1.25.10.10:FF:000071">
    <property type="entry name" value="Coatomer subunit gamma"/>
    <property type="match status" value="1"/>
</dbReference>
<keyword evidence="9" id="KW-0931">ER-Golgi transport</keyword>
<evidence type="ECO:0000256" key="2">
    <source>
        <dbReference type="ARBA" id="ARBA00004347"/>
    </source>
</evidence>
<dbReference type="EMBL" id="JAEPQZ010000006">
    <property type="protein sequence ID" value="KAG2180211.1"/>
    <property type="molecule type" value="Genomic_DNA"/>
</dbReference>
<keyword evidence="5" id="KW-0813">Transport</keyword>
<dbReference type="GO" id="GO:0009306">
    <property type="term" value="P:protein secretion"/>
    <property type="evidence" value="ECO:0007669"/>
    <property type="project" value="TreeGrafter"/>
</dbReference>
<dbReference type="InterPro" id="IPR013041">
    <property type="entry name" value="Clathrin_app_Ig-like_sf"/>
</dbReference>
<evidence type="ECO:0000313" key="21">
    <source>
        <dbReference type="Proteomes" id="UP000654370"/>
    </source>
</evidence>
<comment type="caution">
    <text evidence="20">The sequence shown here is derived from an EMBL/GenBank/DDBJ whole genome shotgun (WGS) entry which is preliminary data.</text>
</comment>
<dbReference type="Gene3D" id="2.60.40.1480">
    <property type="entry name" value="Coatomer, gamma subunit, appendage domain"/>
    <property type="match status" value="1"/>
</dbReference>
<dbReference type="GO" id="GO:0006886">
    <property type="term" value="P:intracellular protein transport"/>
    <property type="evidence" value="ECO:0007669"/>
    <property type="project" value="InterPro"/>
</dbReference>
<gene>
    <name evidence="20" type="ORF">INT43_004000</name>
</gene>
<dbReference type="Pfam" id="PF01602">
    <property type="entry name" value="Adaptin_N"/>
    <property type="match status" value="1"/>
</dbReference>
<comment type="subcellular location">
    <subcellularLocation>
        <location evidence="2">Cytoplasmic vesicle</location>
        <location evidence="2">COPI-coated vesicle membrane</location>
        <topology evidence="2">Peripheral membrane protein</topology>
        <orientation evidence="2">Cytoplasmic side</orientation>
    </subcellularLocation>
    <subcellularLocation>
        <location evidence="1">Golgi apparatus membrane</location>
        <topology evidence="1">Peripheral membrane protein</topology>
        <orientation evidence="1">Cytoplasmic side</orientation>
    </subcellularLocation>
</comment>
<dbReference type="Gene3D" id="1.25.10.10">
    <property type="entry name" value="Leucine-rich Repeat Variant"/>
    <property type="match status" value="2"/>
</dbReference>
<dbReference type="InterPro" id="IPR017106">
    <property type="entry name" value="Coatomer_gsu"/>
</dbReference>
<evidence type="ECO:0000256" key="14">
    <source>
        <dbReference type="ARBA" id="ARBA00025536"/>
    </source>
</evidence>
<evidence type="ECO:0000256" key="1">
    <source>
        <dbReference type="ARBA" id="ARBA00004255"/>
    </source>
</evidence>
<dbReference type="GO" id="GO:0005198">
    <property type="term" value="F:structural molecule activity"/>
    <property type="evidence" value="ECO:0007669"/>
    <property type="project" value="InterPro"/>
</dbReference>
<comment type="similarity">
    <text evidence="3">Belongs to the COPG family.</text>
</comment>
<feature type="non-terminal residue" evidence="20">
    <location>
        <position position="1"/>
    </location>
</feature>
<feature type="compositionally biased region" description="Basic and acidic residues" evidence="16">
    <location>
        <begin position="613"/>
        <end position="625"/>
    </location>
</feature>
<evidence type="ECO:0000256" key="10">
    <source>
        <dbReference type="ARBA" id="ARBA00022927"/>
    </source>
</evidence>
<dbReference type="GO" id="GO:0005793">
    <property type="term" value="C:endoplasmic reticulum-Golgi intermediate compartment"/>
    <property type="evidence" value="ECO:0007669"/>
    <property type="project" value="TreeGrafter"/>
</dbReference>
<feature type="compositionally biased region" description="Low complexity" evidence="16">
    <location>
        <begin position="629"/>
        <end position="639"/>
    </location>
</feature>
<evidence type="ECO:0000256" key="8">
    <source>
        <dbReference type="ARBA" id="ARBA00022737"/>
    </source>
</evidence>
<dbReference type="OrthoDB" id="1074925at2759"/>
<evidence type="ECO:0000256" key="13">
    <source>
        <dbReference type="ARBA" id="ARBA00023329"/>
    </source>
</evidence>
<feature type="domain" description="Coatomer subunit gamma C-terminal" evidence="19">
    <location>
        <begin position="821"/>
        <end position="934"/>
    </location>
</feature>
<feature type="region of interest" description="Disordered" evidence="16">
    <location>
        <begin position="609"/>
        <end position="664"/>
    </location>
</feature>
<evidence type="ECO:0000256" key="9">
    <source>
        <dbReference type="ARBA" id="ARBA00022892"/>
    </source>
</evidence>
<dbReference type="SUPFAM" id="SSF49348">
    <property type="entry name" value="Clathrin adaptor appendage domain"/>
    <property type="match status" value="1"/>
</dbReference>
<feature type="domain" description="Clathrin/coatomer adaptor adaptin-like N-terminal" evidence="17">
    <location>
        <begin position="10"/>
        <end position="567"/>
    </location>
</feature>
<evidence type="ECO:0000256" key="12">
    <source>
        <dbReference type="ARBA" id="ARBA00023136"/>
    </source>
</evidence>
<comment type="function">
    <text evidence="14">The coatomer is a cytosolic protein complex that binds to dilysine motifs and reversibly associates with Golgi non-clathrin-coated vesicles, which further mediate biosynthetic protein transport from the ER, via the Golgi up to the trans Golgi network. Coatomer complex is required for budding from Golgi membranes, and is essential for the retrograde Golgi-to-ER transport of dilysine-tagged proteins.</text>
</comment>
<evidence type="ECO:0000256" key="6">
    <source>
        <dbReference type="ARBA" id="ARBA00022490"/>
    </source>
</evidence>
<keyword evidence="6" id="KW-0963">Cytoplasm</keyword>
<dbReference type="SUPFAM" id="SSF55711">
    <property type="entry name" value="Subdomain of clathrin and coatomer appendage domain"/>
    <property type="match status" value="1"/>
</dbReference>
<evidence type="ECO:0000259" key="19">
    <source>
        <dbReference type="Pfam" id="PF16381"/>
    </source>
</evidence>
<proteinExistence type="inferred from homology"/>
<keyword evidence="11" id="KW-0333">Golgi apparatus</keyword>
<dbReference type="InterPro" id="IPR032154">
    <property type="entry name" value="Coatomer_g_Cpla"/>
</dbReference>
<reference evidence="20" key="1">
    <citation type="submission" date="2020-12" db="EMBL/GenBank/DDBJ databases">
        <title>Metabolic potential, ecology and presence of endohyphal bacteria is reflected in genomic diversity of Mucoromycotina.</title>
        <authorList>
            <person name="Muszewska A."/>
            <person name="Okrasinska A."/>
            <person name="Steczkiewicz K."/>
            <person name="Drgas O."/>
            <person name="Orlowska M."/>
            <person name="Perlinska-Lenart U."/>
            <person name="Aleksandrzak-Piekarczyk T."/>
            <person name="Szatraj K."/>
            <person name="Zielenkiewicz U."/>
            <person name="Pilsyk S."/>
            <person name="Malc E."/>
            <person name="Mieczkowski P."/>
            <person name="Kruszewska J.S."/>
            <person name="Biernat P."/>
            <person name="Pawlowska J."/>
        </authorList>
    </citation>
    <scope>NUCLEOTIDE SEQUENCE</scope>
    <source>
        <strain evidence="20">WA0000067209</strain>
    </source>
</reference>
<evidence type="ECO:0000256" key="15">
    <source>
        <dbReference type="ARBA" id="ARBA00081297"/>
    </source>
</evidence>
<dbReference type="InterPro" id="IPR009028">
    <property type="entry name" value="Coatomer/calthrin_app_sub_C"/>
</dbReference>
<dbReference type="GO" id="GO:0006891">
    <property type="term" value="P:intra-Golgi vesicle-mediated transport"/>
    <property type="evidence" value="ECO:0007669"/>
    <property type="project" value="TreeGrafter"/>
</dbReference>
<keyword evidence="8" id="KW-0677">Repeat</keyword>
<dbReference type="InterPro" id="IPR037067">
    <property type="entry name" value="Coatomer_gsu_app_sf"/>
</dbReference>
<dbReference type="PIRSF" id="PIRSF037093">
    <property type="entry name" value="Coatomer_gamma_subunit"/>
    <property type="match status" value="1"/>
</dbReference>
<dbReference type="GO" id="GO:0000139">
    <property type="term" value="C:Golgi membrane"/>
    <property type="evidence" value="ECO:0007669"/>
    <property type="project" value="UniProtKB-SubCell"/>
</dbReference>
<dbReference type="FunFam" id="2.60.40.1480:FF:000001">
    <property type="entry name" value="Coatomer subunit gamma"/>
    <property type="match status" value="1"/>
</dbReference>
<dbReference type="Pfam" id="PF08752">
    <property type="entry name" value="COP-gamma_platf"/>
    <property type="match status" value="1"/>
</dbReference>
<dbReference type="GO" id="GO:0006888">
    <property type="term" value="P:endoplasmic reticulum to Golgi vesicle-mediated transport"/>
    <property type="evidence" value="ECO:0007669"/>
    <property type="project" value="TreeGrafter"/>
</dbReference>
<dbReference type="InterPro" id="IPR011989">
    <property type="entry name" value="ARM-like"/>
</dbReference>
<keyword evidence="21" id="KW-1185">Reference proteome</keyword>
<keyword evidence="12" id="KW-0472">Membrane</keyword>
<dbReference type="PANTHER" id="PTHR10261:SF0">
    <property type="entry name" value="COATOMER SUBUNIT GAMMA-2"/>
    <property type="match status" value="1"/>
</dbReference>
<name>A0A8H7PVZ7_MORIS</name>
<dbReference type="Proteomes" id="UP000654370">
    <property type="component" value="Unassembled WGS sequence"/>
</dbReference>
<evidence type="ECO:0000256" key="11">
    <source>
        <dbReference type="ARBA" id="ARBA00023034"/>
    </source>
</evidence>
<evidence type="ECO:0000256" key="5">
    <source>
        <dbReference type="ARBA" id="ARBA00022448"/>
    </source>
</evidence>
<dbReference type="InterPro" id="IPR012295">
    <property type="entry name" value="TBP_dom_sf"/>
</dbReference>
<evidence type="ECO:0000259" key="18">
    <source>
        <dbReference type="Pfam" id="PF08752"/>
    </source>
</evidence>
<keyword evidence="13" id="KW-0968">Cytoplasmic vesicle</keyword>
<comment type="subunit">
    <text evidence="4">Oligomeric complex that consists of at least the alpha, beta, beta', gamma, delta, epsilon and zeta subunits.</text>
</comment>
<dbReference type="GO" id="GO:0005783">
    <property type="term" value="C:endoplasmic reticulum"/>
    <property type="evidence" value="ECO:0007669"/>
    <property type="project" value="TreeGrafter"/>
</dbReference>
<evidence type="ECO:0000256" key="4">
    <source>
        <dbReference type="ARBA" id="ARBA00011775"/>
    </source>
</evidence>
<dbReference type="Pfam" id="PF16381">
    <property type="entry name" value="Coatomer_g_Cpla"/>
    <property type="match status" value="1"/>
</dbReference>
<dbReference type="FunFam" id="3.30.310.10:FF:000008">
    <property type="entry name" value="Coatomer subunit gamma"/>
    <property type="match status" value="1"/>
</dbReference>
<dbReference type="InterPro" id="IPR016024">
    <property type="entry name" value="ARM-type_fold"/>
</dbReference>
<dbReference type="GO" id="GO:0030126">
    <property type="term" value="C:COPI vesicle coat"/>
    <property type="evidence" value="ECO:0007669"/>
    <property type="project" value="InterPro"/>
</dbReference>
<dbReference type="SUPFAM" id="SSF48371">
    <property type="entry name" value="ARM repeat"/>
    <property type="match status" value="1"/>
</dbReference>
<dbReference type="Gene3D" id="3.30.310.10">
    <property type="entry name" value="TATA-Binding Protein"/>
    <property type="match status" value="1"/>
</dbReference>
<protein>
    <recommendedName>
        <fullName evidence="15">Gamma-coat protein</fullName>
    </recommendedName>
</protein>
<keyword evidence="7" id="KW-0597">Phosphoprotein</keyword>
<sequence length="936" mass="103952">EIGLFYHLDKTTVLQEARAFNDSPINARKCRLLLTKIIYLLYLGEPFNTKEATDLFFNVTKLFQSKDTSLRQMMYLVIKELSDIAEDVIMVTQSLMKDIQAKQETSYRANAIRALCQITDPSMIQGIERILKAAIVDKTPSVSSAALVSSYHLFAVAKDVVRRWANEVQEAVHVKSSSGGLSSMSNYMTSLGGAQAQTQVVISTSNIAQYHSLGLLYLIRQHDRMAITKMIQSFAGQKSGGLLGGGGSSVLKNSPAVCLLIRYACKVMEEDPSTTRRMYELLEGFLRHKSDMVNYEAARAICEMNDVSAKELYPAISVLQLFLSSPKPTLRFAAIRTLNKLAMTKPNAVSPCNLDMENLITDQNRSVATFAITTLLKTGNEASVDRLMKQISGFMSEITDEFKVIVVEAIRSLCLKFPAKQGVMLSFLSGILRDEGGYDFKRAVVEAIFDLVKYITDSRDTALAHLCEFIEDCEFTKLSVRILHVLGVEGPKTATPTKFIRYIYNRVILENSIVRAAAVSALAKFGVNVEDASVQKSVRILLTRCLDDVDDEVRDRATLYLNLMDDAEGANRYIKDDSTYAFPTLERQLVEYVNNTNASAQPFDIQNVPKISKVQEEEERRRMRTQEISSMPSLSVPSSQAHPRSPGTPATPDSHGANSPAMGSSFDQQQVYAEQLTAIPEFSSFGALFKSSHKPIELTESETEYVIHCIKHTYKEHIVFQFNCTNTLNDQLLEDVAMIMQPDIDECGLEPIVSIPAPKLEYNVPGVIYVAFQKAADDYPIATFANTLKFVIKDCDPTTGEPDEEGYEDEYEIEDVEVLTGDYIQPTYVSQFTQLWEQFAETEAIETFALDRDKAPSLKAACDSIIDLLGMQALEDSALPKSNTVHTLILSGIFIGGVKVLARSRMTFSPATGVAFELAVRSEDENVSQIVLGAIA</sequence>
<evidence type="ECO:0000256" key="3">
    <source>
        <dbReference type="ARBA" id="ARBA00010720"/>
    </source>
</evidence>
<dbReference type="PANTHER" id="PTHR10261">
    <property type="entry name" value="COATOMER SUBUNIT GAMMA"/>
    <property type="match status" value="1"/>
</dbReference>
<evidence type="ECO:0000256" key="16">
    <source>
        <dbReference type="SAM" id="MobiDB-lite"/>
    </source>
</evidence>